<gene>
    <name evidence="2" type="ORF">PSJ8397_00821</name>
</gene>
<dbReference type="RefSeq" id="WP_085863236.1">
    <property type="nucleotide sequence ID" value="NZ_FWFT01000001.1"/>
</dbReference>
<dbReference type="AlphaFoldDB" id="A0A1Y5RN41"/>
<evidence type="ECO:0000313" key="2">
    <source>
        <dbReference type="EMBL" id="SLN21323.1"/>
    </source>
</evidence>
<proteinExistence type="predicted"/>
<protein>
    <submittedName>
        <fullName evidence="2">Uncharacterized protein</fullName>
    </submittedName>
</protein>
<feature type="region of interest" description="Disordered" evidence="1">
    <location>
        <begin position="29"/>
        <end position="51"/>
    </location>
</feature>
<dbReference type="OrthoDB" id="7823601at2"/>
<reference evidence="2 3" key="1">
    <citation type="submission" date="2017-03" db="EMBL/GenBank/DDBJ databases">
        <authorList>
            <person name="Afonso C.L."/>
            <person name="Miller P.J."/>
            <person name="Scott M.A."/>
            <person name="Spackman E."/>
            <person name="Goraichik I."/>
            <person name="Dimitrov K.M."/>
            <person name="Suarez D.L."/>
            <person name="Swayne D.E."/>
        </authorList>
    </citation>
    <scope>NUCLEOTIDE SEQUENCE [LARGE SCALE GENOMIC DNA]</scope>
    <source>
        <strain evidence="2 3">CECT 8397</strain>
    </source>
</reference>
<evidence type="ECO:0000313" key="3">
    <source>
        <dbReference type="Proteomes" id="UP000193623"/>
    </source>
</evidence>
<dbReference type="EMBL" id="FWFT01000001">
    <property type="protein sequence ID" value="SLN21323.1"/>
    <property type="molecule type" value="Genomic_DNA"/>
</dbReference>
<keyword evidence="3" id="KW-1185">Reference proteome</keyword>
<organism evidence="2 3">
    <name type="scientific">Pseudooctadecabacter jejudonensis</name>
    <dbReference type="NCBI Taxonomy" id="1391910"/>
    <lineage>
        <taxon>Bacteria</taxon>
        <taxon>Pseudomonadati</taxon>
        <taxon>Pseudomonadota</taxon>
        <taxon>Alphaproteobacteria</taxon>
        <taxon>Rhodobacterales</taxon>
        <taxon>Paracoccaceae</taxon>
        <taxon>Pseudooctadecabacter</taxon>
    </lineage>
</organism>
<evidence type="ECO:0000256" key="1">
    <source>
        <dbReference type="SAM" id="MobiDB-lite"/>
    </source>
</evidence>
<accession>A0A1Y5RN41</accession>
<feature type="compositionally biased region" description="Low complexity" evidence="1">
    <location>
        <begin position="30"/>
        <end position="47"/>
    </location>
</feature>
<name>A0A1Y5RN41_9RHOB</name>
<dbReference type="Proteomes" id="UP000193623">
    <property type="component" value="Unassembled WGS sequence"/>
</dbReference>
<sequence>MIRLAFLGVVLGAGLLAYLGFAVMRSSGDAPAPTAESAPTPEITEAADQPSAAPRRVFLQGEDLSNGMLVLVLHGAGTGGADLVVTDRDALMAAQDSAWVTEGDTPIATLYRDDATALTVTGDAENADLSTLTAAADPLIQIDDVYDDYTAYLDALTAIAADPDFALLGHADVHPAPQQTPSATLVLPTITRPATQSLNVETHTALVSALVSDALPAGTTLKALTITPLGAPIVIDADNGRAATAGGAEIPFPEVQVYSVTATLSGTSDLSDETLQSLTDQTTLTIDYTDEARAFIARLGLPCADCFAIAPKGDTYTEATITTRQAEAYPLSYYDLREAP</sequence>